<evidence type="ECO:0000256" key="1">
    <source>
        <dbReference type="ARBA" id="ARBA00022801"/>
    </source>
</evidence>
<dbReference type="InterPro" id="IPR041796">
    <property type="entry name" value="Mre11_N"/>
</dbReference>
<comment type="caution">
    <text evidence="3">The sequence shown here is derived from an EMBL/GenBank/DDBJ whole genome shotgun (WGS) entry which is preliminary data.</text>
</comment>
<dbReference type="InterPro" id="IPR050535">
    <property type="entry name" value="DNA_Repair-Maintenance_Comp"/>
</dbReference>
<dbReference type="InterPro" id="IPR004843">
    <property type="entry name" value="Calcineurin-like_PHP"/>
</dbReference>
<dbReference type="SUPFAM" id="SSF56300">
    <property type="entry name" value="Metallo-dependent phosphatases"/>
    <property type="match status" value="1"/>
</dbReference>
<accession>A0ABM9K903</accession>
<dbReference type="InterPro" id="IPR014576">
    <property type="entry name" value="Pesterase_YhaO"/>
</dbReference>
<proteinExistence type="predicted"/>
<name>A0ABM9K903_9RALS</name>
<dbReference type="PIRSF" id="PIRSF033091">
    <property type="entry name" value="Pesterase_YhaO"/>
    <property type="match status" value="1"/>
</dbReference>
<sequence length="416" mass="46436">MKFIHAADIHLDSPLHGLSAYADAPVAQLRNASREALRLLVDKAIEEEVAFLIIAGDLYDGDWKDHNTGIFFGQQMGRLRRAGIRVFVIWGNHDAESEMTKRLTLPENVTVFSHRKPEIHILDELKVALHGQSFKDKAVVENLALGYSEPVAGHYNIGVLHTALEGYSAHATYAPCSRAELHAKGYDYWALGHVHEFQQWSEQSTIVFPGNLQGRHIRETGRRGAVLVTVENNHTRVDRLYLDILRWESILVDVEDCTSIADLSRKVGLALEDLLSLDGHVPRAVRVTVSGRTPAHGLFFGRTQQLRAEVLNQIGVIGNDRLWLEKVKLATSPLEVAASQGEHLEALAELKKILEVAALDPEFLALLERDLRPFVGKIRSEVKEDIPLLSLARSGELEPLVQHVWPVLLARLAKGE</sequence>
<reference evidence="3 4" key="1">
    <citation type="submission" date="2023-07" db="EMBL/GenBank/DDBJ databases">
        <authorList>
            <person name="Peeters C."/>
        </authorList>
    </citation>
    <scope>NUCLEOTIDE SEQUENCE [LARGE SCALE GENOMIC DNA]</scope>
    <source>
        <strain evidence="3 4">LMG 18101</strain>
    </source>
</reference>
<dbReference type="Proteomes" id="UP001189757">
    <property type="component" value="Unassembled WGS sequence"/>
</dbReference>
<dbReference type="Pfam" id="PF00149">
    <property type="entry name" value="Metallophos"/>
    <property type="match status" value="1"/>
</dbReference>
<dbReference type="PANTHER" id="PTHR30337">
    <property type="entry name" value="COMPONENT OF ATP-DEPENDENT DSDNA EXONUCLEASE"/>
    <property type="match status" value="1"/>
</dbReference>
<evidence type="ECO:0000313" key="4">
    <source>
        <dbReference type="Proteomes" id="UP001189757"/>
    </source>
</evidence>
<evidence type="ECO:0000259" key="2">
    <source>
        <dbReference type="Pfam" id="PF00149"/>
    </source>
</evidence>
<dbReference type="CDD" id="cd00840">
    <property type="entry name" value="MPP_Mre11_N"/>
    <property type="match status" value="1"/>
</dbReference>
<organism evidence="3 4">
    <name type="scientific">Ralstonia flaminis</name>
    <dbReference type="NCBI Taxonomy" id="3058597"/>
    <lineage>
        <taxon>Bacteria</taxon>
        <taxon>Pseudomonadati</taxon>
        <taxon>Pseudomonadota</taxon>
        <taxon>Betaproteobacteria</taxon>
        <taxon>Burkholderiales</taxon>
        <taxon>Burkholderiaceae</taxon>
        <taxon>Ralstonia</taxon>
    </lineage>
</organism>
<keyword evidence="1" id="KW-0378">Hydrolase</keyword>
<protein>
    <recommendedName>
        <fullName evidence="2">Calcineurin-like phosphoesterase domain-containing protein</fullName>
    </recommendedName>
</protein>
<dbReference type="InterPro" id="IPR029052">
    <property type="entry name" value="Metallo-depent_PP-like"/>
</dbReference>
<gene>
    <name evidence="3" type="ORF">LMG18101_04229</name>
</gene>
<dbReference type="PANTHER" id="PTHR30337:SF7">
    <property type="entry name" value="PHOSPHOESTERASE"/>
    <property type="match status" value="1"/>
</dbReference>
<dbReference type="Gene3D" id="3.60.21.10">
    <property type="match status" value="1"/>
</dbReference>
<evidence type="ECO:0000313" key="3">
    <source>
        <dbReference type="EMBL" id="CAJ0820277.1"/>
    </source>
</evidence>
<feature type="domain" description="Calcineurin-like phosphoesterase" evidence="2">
    <location>
        <begin position="1"/>
        <end position="196"/>
    </location>
</feature>
<dbReference type="EMBL" id="CATZLL010000015">
    <property type="protein sequence ID" value="CAJ0820277.1"/>
    <property type="molecule type" value="Genomic_DNA"/>
</dbReference>
<dbReference type="RefSeq" id="WP_316682278.1">
    <property type="nucleotide sequence ID" value="NZ_CATZLL010000015.1"/>
</dbReference>
<keyword evidence="4" id="KW-1185">Reference proteome</keyword>